<organism evidence="3 4">
    <name type="scientific">Mycolicibacterium vanbaalenii</name>
    <name type="common">Mycobacterium vanbaalenii</name>
    <dbReference type="NCBI Taxonomy" id="110539"/>
    <lineage>
        <taxon>Bacteria</taxon>
        <taxon>Bacillati</taxon>
        <taxon>Actinomycetota</taxon>
        <taxon>Actinomycetes</taxon>
        <taxon>Mycobacteriales</taxon>
        <taxon>Mycobacteriaceae</taxon>
        <taxon>Mycolicibacterium</taxon>
    </lineage>
</organism>
<gene>
    <name evidence="3" type="ORF">AELLOGFF_04312</name>
</gene>
<comment type="subcellular location">
    <subcellularLocation>
        <location evidence="1">Virion</location>
    </subcellularLocation>
</comment>
<accession>A0A5S9QQN6</accession>
<dbReference type="EMBL" id="CACSIP010000018">
    <property type="protein sequence ID" value="CAA0120929.1"/>
    <property type="molecule type" value="Genomic_DNA"/>
</dbReference>
<dbReference type="AlphaFoldDB" id="A0A5S9QQN6"/>
<keyword evidence="4" id="KW-1185">Reference proteome</keyword>
<dbReference type="NCBIfam" id="TIGR01554">
    <property type="entry name" value="major_cap_HK97"/>
    <property type="match status" value="2"/>
</dbReference>
<proteinExistence type="predicted"/>
<dbReference type="OrthoDB" id="9806592at2"/>
<dbReference type="Pfam" id="PF05065">
    <property type="entry name" value="Phage_capsid"/>
    <property type="match status" value="2"/>
</dbReference>
<evidence type="ECO:0000313" key="4">
    <source>
        <dbReference type="Proteomes" id="UP000430146"/>
    </source>
</evidence>
<dbReference type="RefSeq" id="WP_159230918.1">
    <property type="nucleotide sequence ID" value="NZ_CACSIP010000018.1"/>
</dbReference>
<dbReference type="Gene3D" id="3.30.2320.10">
    <property type="entry name" value="hypothetical protein PF0899 domain"/>
    <property type="match status" value="1"/>
</dbReference>
<dbReference type="InterPro" id="IPR024455">
    <property type="entry name" value="Phage_capsid"/>
</dbReference>
<sequence length="384" mass="40109">MVESTAANPQLLADQVSQLLVQPLEAASVVLSSGPRIFDTAGVLRIPKLTKSSTVGFVGENEEIPSDHSTDFDECVLMPTDRKSIKVIERYSRELARQAVIGIDATLKNRLVKVVSDKLDDALLVGKGQATNEVQTVTLNGAPSDGTFTLTFRGATTTALDHDNAAAGVQTALRALSTIGGTNVTVAGSAGGPYTVTFASSLAATAVDELTADGSELIGGTTPPVTIATTAEGESANGITGLVNQPGVQTGELDVTDADSLLDAIALASAAEVTPNQWFINGTDFIALRKLKESGDSSKYLLESDVTAGPTYRLFGINVRPTNKLPVGKAILADVSQVAIARDEAPSVTILSERYAEFDQIGVRITTRYDLGLLHPEAVIVLSA</sequence>
<evidence type="ECO:0000313" key="3">
    <source>
        <dbReference type="EMBL" id="CAA0120929.1"/>
    </source>
</evidence>
<dbReference type="InterPro" id="IPR054612">
    <property type="entry name" value="Phage_capsid-like_C"/>
</dbReference>
<evidence type="ECO:0000259" key="2">
    <source>
        <dbReference type="Pfam" id="PF05065"/>
    </source>
</evidence>
<reference evidence="3 4" key="1">
    <citation type="submission" date="2019-11" db="EMBL/GenBank/DDBJ databases">
        <authorList>
            <person name="Holert J."/>
        </authorList>
    </citation>
    <scope>NUCLEOTIDE SEQUENCE [LARGE SCALE GENOMIC DNA]</scope>
    <source>
        <strain evidence="3">BC8_1</strain>
    </source>
</reference>
<evidence type="ECO:0000256" key="1">
    <source>
        <dbReference type="ARBA" id="ARBA00004328"/>
    </source>
</evidence>
<dbReference type="Proteomes" id="UP000430146">
    <property type="component" value="Unassembled WGS sequence"/>
</dbReference>
<feature type="domain" description="Phage capsid-like C-terminal" evidence="2">
    <location>
        <begin position="12"/>
        <end position="131"/>
    </location>
</feature>
<feature type="domain" description="Phage capsid-like C-terminal" evidence="2">
    <location>
        <begin position="238"/>
        <end position="382"/>
    </location>
</feature>
<dbReference type="SUPFAM" id="SSF56563">
    <property type="entry name" value="Major capsid protein gp5"/>
    <property type="match status" value="2"/>
</dbReference>
<protein>
    <recommendedName>
        <fullName evidence="2">Phage capsid-like C-terminal domain-containing protein</fullName>
    </recommendedName>
</protein>
<name>A0A5S9QQN6_MYCVN</name>
<dbReference type="Gene3D" id="3.30.2400.10">
    <property type="entry name" value="Major capsid protein gp5"/>
    <property type="match status" value="1"/>
</dbReference>